<comment type="similarity">
    <text evidence="2">Belongs to the glycosyl hydrolase 18 family. Chitinase class V subfamily.</text>
</comment>
<dbReference type="InterPro" id="IPR001223">
    <property type="entry name" value="Glyco_hydro18_cat"/>
</dbReference>
<evidence type="ECO:0000256" key="5">
    <source>
        <dbReference type="ARBA" id="ARBA00023024"/>
    </source>
</evidence>
<evidence type="ECO:0000313" key="14">
    <source>
        <dbReference type="Proteomes" id="UP001146351"/>
    </source>
</evidence>
<evidence type="ECO:0000259" key="12">
    <source>
        <dbReference type="PROSITE" id="PS51910"/>
    </source>
</evidence>
<dbReference type="Proteomes" id="UP001146351">
    <property type="component" value="Unassembled WGS sequence"/>
</dbReference>
<dbReference type="GO" id="GO:0000272">
    <property type="term" value="P:polysaccharide catabolic process"/>
    <property type="evidence" value="ECO:0007669"/>
    <property type="project" value="UniProtKB-KW"/>
</dbReference>
<dbReference type="FunFam" id="3.10.50.10:FF:000005">
    <property type="entry name" value="Endochitinase B1"/>
    <property type="match status" value="1"/>
</dbReference>
<dbReference type="InterPro" id="IPR011583">
    <property type="entry name" value="Chitinase_II/V-like_cat"/>
</dbReference>
<dbReference type="EC" id="3.2.1.14" evidence="3"/>
<dbReference type="EMBL" id="JAPQKO010000003">
    <property type="protein sequence ID" value="KAJ5171632.1"/>
    <property type="molecule type" value="Genomic_DNA"/>
</dbReference>
<evidence type="ECO:0000256" key="2">
    <source>
        <dbReference type="ARBA" id="ARBA00008682"/>
    </source>
</evidence>
<dbReference type="OrthoDB" id="76388at2759"/>
<keyword evidence="5" id="KW-0146">Chitin degradation</keyword>
<proteinExistence type="inferred from homology"/>
<dbReference type="PANTHER" id="PTHR11177:SF317">
    <property type="entry name" value="CHITINASE 12-RELATED"/>
    <property type="match status" value="1"/>
</dbReference>
<dbReference type="InterPro" id="IPR017853">
    <property type="entry name" value="GH"/>
</dbReference>
<evidence type="ECO:0000256" key="8">
    <source>
        <dbReference type="ARBA" id="ARBA00023295"/>
    </source>
</evidence>
<name>A0A9W9IDC3_9EURO</name>
<dbReference type="Pfam" id="PF00704">
    <property type="entry name" value="Glyco_hydro_18"/>
    <property type="match status" value="1"/>
</dbReference>
<dbReference type="Gene3D" id="3.20.20.80">
    <property type="entry name" value="Glycosidases"/>
    <property type="match status" value="1"/>
</dbReference>
<dbReference type="FunFam" id="3.20.20.80:FF:000095">
    <property type="entry name" value="Endochitinase B1"/>
    <property type="match status" value="1"/>
</dbReference>
<dbReference type="SMART" id="SM00636">
    <property type="entry name" value="Glyco_18"/>
    <property type="match status" value="1"/>
</dbReference>
<dbReference type="CDD" id="cd06548">
    <property type="entry name" value="GH18_chitinase"/>
    <property type="match status" value="1"/>
</dbReference>
<evidence type="ECO:0000256" key="10">
    <source>
        <dbReference type="RuleBase" id="RU000489"/>
    </source>
</evidence>
<comment type="catalytic activity">
    <reaction evidence="1">
        <text>Random endo-hydrolysis of N-acetyl-beta-D-glucosaminide (1-&gt;4)-beta-linkages in chitin and chitodextrins.</text>
        <dbReference type="EC" id="3.2.1.14"/>
    </reaction>
</comment>
<evidence type="ECO:0000256" key="6">
    <source>
        <dbReference type="ARBA" id="ARBA00023180"/>
    </source>
</evidence>
<evidence type="ECO:0000256" key="3">
    <source>
        <dbReference type="ARBA" id="ARBA00012729"/>
    </source>
</evidence>
<feature type="chain" id="PRO_5040998976" description="chitinase" evidence="11">
    <location>
        <begin position="20"/>
        <end position="429"/>
    </location>
</feature>
<dbReference type="InterPro" id="IPR001579">
    <property type="entry name" value="Glyco_hydro_18_chit_AS"/>
</dbReference>
<accession>A0A9W9IDC3</accession>
<dbReference type="AlphaFoldDB" id="A0A9W9IDC3"/>
<keyword evidence="6" id="KW-0325">Glycoprotein</keyword>
<evidence type="ECO:0000256" key="9">
    <source>
        <dbReference type="ARBA" id="ARBA00023326"/>
    </source>
</evidence>
<dbReference type="PROSITE" id="PS01095">
    <property type="entry name" value="GH18_1"/>
    <property type="match status" value="1"/>
</dbReference>
<keyword evidence="7" id="KW-0119">Carbohydrate metabolism</keyword>
<dbReference type="PANTHER" id="PTHR11177">
    <property type="entry name" value="CHITINASE"/>
    <property type="match status" value="1"/>
</dbReference>
<keyword evidence="4 10" id="KW-0378">Hydrolase</keyword>
<dbReference type="InterPro" id="IPR029070">
    <property type="entry name" value="Chitinase_insertion_sf"/>
</dbReference>
<evidence type="ECO:0000313" key="13">
    <source>
        <dbReference type="EMBL" id="KAJ5171632.1"/>
    </source>
</evidence>
<dbReference type="Gene3D" id="3.10.50.10">
    <property type="match status" value="1"/>
</dbReference>
<gene>
    <name evidence="13" type="ORF">N7492_004225</name>
</gene>
<keyword evidence="9" id="KW-0624">Polysaccharide degradation</keyword>
<dbReference type="GO" id="GO:0008843">
    <property type="term" value="F:endochitinase activity"/>
    <property type="evidence" value="ECO:0007669"/>
    <property type="project" value="UniProtKB-EC"/>
</dbReference>
<feature type="domain" description="GH18" evidence="12">
    <location>
        <begin position="39"/>
        <end position="402"/>
    </location>
</feature>
<reference evidence="13" key="2">
    <citation type="journal article" date="2023" name="IMA Fungus">
        <title>Comparative genomic study of the Penicillium genus elucidates a diverse pangenome and 15 lateral gene transfer events.</title>
        <authorList>
            <person name="Petersen C."/>
            <person name="Sorensen T."/>
            <person name="Nielsen M.R."/>
            <person name="Sondergaard T.E."/>
            <person name="Sorensen J.L."/>
            <person name="Fitzpatrick D.A."/>
            <person name="Frisvad J.C."/>
            <person name="Nielsen K.L."/>
        </authorList>
    </citation>
    <scope>NUCLEOTIDE SEQUENCE</scope>
    <source>
        <strain evidence="13">IBT 21917</strain>
    </source>
</reference>
<dbReference type="SUPFAM" id="SSF51445">
    <property type="entry name" value="(Trans)glycosidases"/>
    <property type="match status" value="1"/>
</dbReference>
<dbReference type="GO" id="GO:0006032">
    <property type="term" value="P:chitin catabolic process"/>
    <property type="evidence" value="ECO:0007669"/>
    <property type="project" value="UniProtKB-KW"/>
</dbReference>
<evidence type="ECO:0000256" key="4">
    <source>
        <dbReference type="ARBA" id="ARBA00022801"/>
    </source>
</evidence>
<feature type="signal peptide" evidence="11">
    <location>
        <begin position="1"/>
        <end position="19"/>
    </location>
</feature>
<protein>
    <recommendedName>
        <fullName evidence="3">chitinase</fullName>
        <ecNumber evidence="3">3.2.1.14</ecNumber>
    </recommendedName>
</protein>
<reference evidence="13" key="1">
    <citation type="submission" date="2022-11" db="EMBL/GenBank/DDBJ databases">
        <authorList>
            <person name="Petersen C."/>
        </authorList>
    </citation>
    <scope>NUCLEOTIDE SEQUENCE</scope>
    <source>
        <strain evidence="13">IBT 21917</strain>
    </source>
</reference>
<dbReference type="GO" id="GO:0005576">
    <property type="term" value="C:extracellular region"/>
    <property type="evidence" value="ECO:0007669"/>
    <property type="project" value="TreeGrafter"/>
</dbReference>
<keyword evidence="8 10" id="KW-0326">Glycosidase</keyword>
<keyword evidence="14" id="KW-1185">Reference proteome</keyword>
<keyword evidence="11" id="KW-0732">Signal</keyword>
<evidence type="ECO:0000256" key="7">
    <source>
        <dbReference type="ARBA" id="ARBA00023277"/>
    </source>
</evidence>
<evidence type="ECO:0000256" key="1">
    <source>
        <dbReference type="ARBA" id="ARBA00000822"/>
    </source>
</evidence>
<evidence type="ECO:0000256" key="11">
    <source>
        <dbReference type="SAM" id="SignalP"/>
    </source>
</evidence>
<dbReference type="PROSITE" id="PS51910">
    <property type="entry name" value="GH18_2"/>
    <property type="match status" value="1"/>
</dbReference>
<dbReference type="InterPro" id="IPR050314">
    <property type="entry name" value="Glycosyl_Hydrlase_18"/>
</dbReference>
<dbReference type="SUPFAM" id="SSF54556">
    <property type="entry name" value="Chitinase insertion domain"/>
    <property type="match status" value="1"/>
</dbReference>
<comment type="caution">
    <text evidence="13">The sequence shown here is derived from an EMBL/GenBank/DDBJ whole genome shotgun (WGS) entry which is preliminary data.</text>
</comment>
<dbReference type="GO" id="GO:0008061">
    <property type="term" value="F:chitin binding"/>
    <property type="evidence" value="ECO:0007669"/>
    <property type="project" value="InterPro"/>
</dbReference>
<sequence>MRFMPSVLLGLAWLAGATTIPFSSNAMNATLEARDASGYRSVAYFVNWAIYGRGHNPQDLPAQQLTHILYAFANVRSTGEIYLSDSWADTDKHYPTDSWNDQGHNVYGCVKQLFLWKKKNRNLKVLLSIGGWTYSPIFVSPLSSESGRATFASSAVNLVKNLGFDGIDIDWEYPADSGQADNLVATLRAVRAAFDAYSVANANGYHFLITVASPAGPIHYQQLPLAAMDQYLDFWNLMAYDYSGSWDTHAGHDANVYASSSNPSSTPFNTAQAVNYYTSNGVPAHKIVLGMPLYGRAFANTDGPGSSYNGVGGGSWENGVWDYKALPQAGATITYLDDIVASYSYDPSKRLLISYDTPQVAQKKVQYIKTKGLGGGMWWESSTDKTGSDSLITTVVTGLGGSGALEQTQNQLSYPQSSYDNLKAGFPNN</sequence>
<organism evidence="13 14">
    <name type="scientific">Penicillium capsulatum</name>
    <dbReference type="NCBI Taxonomy" id="69766"/>
    <lineage>
        <taxon>Eukaryota</taxon>
        <taxon>Fungi</taxon>
        <taxon>Dikarya</taxon>
        <taxon>Ascomycota</taxon>
        <taxon>Pezizomycotina</taxon>
        <taxon>Eurotiomycetes</taxon>
        <taxon>Eurotiomycetidae</taxon>
        <taxon>Eurotiales</taxon>
        <taxon>Aspergillaceae</taxon>
        <taxon>Penicillium</taxon>
    </lineage>
</organism>